<dbReference type="EMBL" id="JBEAFC010000001">
    <property type="protein sequence ID" value="KAL1569131.1"/>
    <property type="molecule type" value="Genomic_DNA"/>
</dbReference>
<dbReference type="GO" id="GO:0016301">
    <property type="term" value="F:kinase activity"/>
    <property type="evidence" value="ECO:0007669"/>
    <property type="project" value="UniProtKB-KW"/>
</dbReference>
<organism evidence="2 3">
    <name type="scientific">Salvia divinorum</name>
    <name type="common">Maria pastora</name>
    <name type="synonym">Diviner's sage</name>
    <dbReference type="NCBI Taxonomy" id="28513"/>
    <lineage>
        <taxon>Eukaryota</taxon>
        <taxon>Viridiplantae</taxon>
        <taxon>Streptophyta</taxon>
        <taxon>Embryophyta</taxon>
        <taxon>Tracheophyta</taxon>
        <taxon>Spermatophyta</taxon>
        <taxon>Magnoliopsida</taxon>
        <taxon>eudicotyledons</taxon>
        <taxon>Gunneridae</taxon>
        <taxon>Pentapetalae</taxon>
        <taxon>asterids</taxon>
        <taxon>lamiids</taxon>
        <taxon>Lamiales</taxon>
        <taxon>Lamiaceae</taxon>
        <taxon>Nepetoideae</taxon>
        <taxon>Mentheae</taxon>
        <taxon>Salviinae</taxon>
        <taxon>Salvia</taxon>
        <taxon>Salvia subgen. Calosphace</taxon>
    </lineage>
</organism>
<evidence type="ECO:0000313" key="2">
    <source>
        <dbReference type="EMBL" id="KAL1569131.1"/>
    </source>
</evidence>
<evidence type="ECO:0000313" key="3">
    <source>
        <dbReference type="Proteomes" id="UP001567538"/>
    </source>
</evidence>
<dbReference type="PANTHER" id="PTHR33929:SF1">
    <property type="entry name" value="MEMBRANE-ASSOCIATED KINASE REGULATOR 2-RELATED"/>
    <property type="match status" value="1"/>
</dbReference>
<keyword evidence="2" id="KW-0418">Kinase</keyword>
<dbReference type="AlphaFoldDB" id="A0ABD1IK95"/>
<comment type="caution">
    <text evidence="2">The sequence shown here is derived from an EMBL/GenBank/DDBJ whole genome shotgun (WGS) entry which is preliminary data.</text>
</comment>
<dbReference type="InterPro" id="IPR039619">
    <property type="entry name" value="MAKR2/5"/>
</dbReference>
<sequence length="248" mass="27513">MLNYWRTTGDANGGNSTLLTSRPTTANNPLILPDGPFFDLEFTLSNHIHHREDMREIELSLDAINETYKPPSINSEENPVKPAGKFGGLFKKPNSPNAVVENKLVRVKFDVKGPLISLFARDCSISETNSEKLGKEILQKYLNILKPLYVRVEKMKVSGQLSGPEMAKTSNSNLQAGSKVVRKHLGKSRSTSQPGNRRDDSLLEVQDGIEGAILHCKRSFNSNRERELSRSVSDACCEKSLISCTPTL</sequence>
<accession>A0ABD1IK95</accession>
<protein>
    <submittedName>
        <fullName evidence="2">Membrane-associated kinase regulator 2</fullName>
    </submittedName>
</protein>
<reference evidence="2 3" key="1">
    <citation type="submission" date="2024-06" db="EMBL/GenBank/DDBJ databases">
        <title>A chromosome level genome sequence of Diviner's sage (Salvia divinorum).</title>
        <authorList>
            <person name="Ford S.A."/>
            <person name="Ro D.-K."/>
            <person name="Ness R.W."/>
            <person name="Phillips M.A."/>
        </authorList>
    </citation>
    <scope>NUCLEOTIDE SEQUENCE [LARGE SCALE GENOMIC DNA]</scope>
    <source>
        <strain evidence="2">SAF-2024a</strain>
        <tissue evidence="2">Leaf</tissue>
    </source>
</reference>
<keyword evidence="3" id="KW-1185">Reference proteome</keyword>
<gene>
    <name evidence="2" type="ORF">AAHA92_00643</name>
</gene>
<proteinExistence type="predicted"/>
<dbReference type="Proteomes" id="UP001567538">
    <property type="component" value="Unassembled WGS sequence"/>
</dbReference>
<name>A0ABD1IK95_SALDI</name>
<feature type="region of interest" description="Disordered" evidence="1">
    <location>
        <begin position="161"/>
        <end position="201"/>
    </location>
</feature>
<evidence type="ECO:0000256" key="1">
    <source>
        <dbReference type="SAM" id="MobiDB-lite"/>
    </source>
</evidence>
<dbReference type="PANTHER" id="PTHR33929">
    <property type="entry name" value="MEMBRANE-ASSOCIATED KINASE REGULATOR 2-RELATED"/>
    <property type="match status" value="1"/>
</dbReference>
<feature type="region of interest" description="Disordered" evidence="1">
    <location>
        <begin position="1"/>
        <end position="20"/>
    </location>
</feature>
<keyword evidence="2" id="KW-0808">Transferase</keyword>